<feature type="non-terminal residue" evidence="11">
    <location>
        <position position="681"/>
    </location>
</feature>
<dbReference type="InterPro" id="IPR003593">
    <property type="entry name" value="AAA+_ATPase"/>
</dbReference>
<dbReference type="GO" id="GO:0140359">
    <property type="term" value="F:ABC-type transporter activity"/>
    <property type="evidence" value="ECO:0007669"/>
    <property type="project" value="InterPro"/>
</dbReference>
<feature type="transmembrane region" description="Helical" evidence="9">
    <location>
        <begin position="279"/>
        <end position="304"/>
    </location>
</feature>
<dbReference type="Gene3D" id="3.40.50.300">
    <property type="entry name" value="P-loop containing nucleotide triphosphate hydrolases"/>
    <property type="match status" value="2"/>
</dbReference>
<dbReference type="GO" id="GO:0005524">
    <property type="term" value="F:ATP binding"/>
    <property type="evidence" value="ECO:0007669"/>
    <property type="project" value="UniProtKB-KW"/>
</dbReference>
<feature type="non-terminal residue" evidence="11">
    <location>
        <position position="1"/>
    </location>
</feature>
<evidence type="ECO:0000256" key="8">
    <source>
        <dbReference type="ARBA" id="ARBA00023136"/>
    </source>
</evidence>
<evidence type="ECO:0000256" key="3">
    <source>
        <dbReference type="ARBA" id="ARBA00022448"/>
    </source>
</evidence>
<dbReference type="Pfam" id="PF00005">
    <property type="entry name" value="ABC_tran"/>
    <property type="match status" value="2"/>
</dbReference>
<proteinExistence type="evidence at transcript level"/>
<dbReference type="PROSITE" id="PS50893">
    <property type="entry name" value="ABC_TRANSPORTER_2"/>
    <property type="match status" value="1"/>
</dbReference>
<organism evidence="11">
    <name type="scientific">Amblyomma aureolatum</name>
    <dbReference type="NCBI Taxonomy" id="187763"/>
    <lineage>
        <taxon>Eukaryota</taxon>
        <taxon>Metazoa</taxon>
        <taxon>Ecdysozoa</taxon>
        <taxon>Arthropoda</taxon>
        <taxon>Chelicerata</taxon>
        <taxon>Arachnida</taxon>
        <taxon>Acari</taxon>
        <taxon>Parasitiformes</taxon>
        <taxon>Ixodida</taxon>
        <taxon>Ixodoidea</taxon>
        <taxon>Ixodidae</taxon>
        <taxon>Amblyomminae</taxon>
        <taxon>Amblyomma</taxon>
    </lineage>
</organism>
<evidence type="ECO:0000313" key="11">
    <source>
        <dbReference type="EMBL" id="JAT97436.1"/>
    </source>
</evidence>
<keyword evidence="8 9" id="KW-0472">Membrane</keyword>
<dbReference type="InterPro" id="IPR013525">
    <property type="entry name" value="ABC2_TM"/>
</dbReference>
<dbReference type="AlphaFoldDB" id="A0A1E1XEC3"/>
<evidence type="ECO:0000256" key="7">
    <source>
        <dbReference type="ARBA" id="ARBA00022989"/>
    </source>
</evidence>
<evidence type="ECO:0000256" key="6">
    <source>
        <dbReference type="ARBA" id="ARBA00022840"/>
    </source>
</evidence>
<evidence type="ECO:0000256" key="2">
    <source>
        <dbReference type="ARBA" id="ARBA00005814"/>
    </source>
</evidence>
<evidence type="ECO:0000256" key="9">
    <source>
        <dbReference type="SAM" id="Phobius"/>
    </source>
</evidence>
<dbReference type="InterPro" id="IPR003439">
    <property type="entry name" value="ABC_transporter-like_ATP-bd"/>
</dbReference>
<keyword evidence="4 9" id="KW-0812">Transmembrane</keyword>
<comment type="similarity">
    <text evidence="2">Belongs to the ABC transporter superfamily. ABCG family. Eye pigment precursor importer (TC 3.A.1.204) subfamily.</text>
</comment>
<feature type="domain" description="ABC transporter" evidence="10">
    <location>
        <begin position="428"/>
        <end position="664"/>
    </location>
</feature>
<dbReference type="InterPro" id="IPR017871">
    <property type="entry name" value="ABC_transporter-like_CS"/>
</dbReference>
<evidence type="ECO:0000256" key="4">
    <source>
        <dbReference type="ARBA" id="ARBA00022692"/>
    </source>
</evidence>
<accession>A0A1E1XEC3</accession>
<dbReference type="InterPro" id="IPR050352">
    <property type="entry name" value="ABCG_transporters"/>
</dbReference>
<evidence type="ECO:0000256" key="5">
    <source>
        <dbReference type="ARBA" id="ARBA00022741"/>
    </source>
</evidence>
<dbReference type="GO" id="GO:0005886">
    <property type="term" value="C:plasma membrane"/>
    <property type="evidence" value="ECO:0007669"/>
    <property type="project" value="TreeGrafter"/>
</dbReference>
<evidence type="ECO:0000259" key="10">
    <source>
        <dbReference type="PROSITE" id="PS50893"/>
    </source>
</evidence>
<evidence type="ECO:0000256" key="1">
    <source>
        <dbReference type="ARBA" id="ARBA00004141"/>
    </source>
</evidence>
<dbReference type="GO" id="GO:0016887">
    <property type="term" value="F:ATP hydrolysis activity"/>
    <property type="evidence" value="ECO:0007669"/>
    <property type="project" value="InterPro"/>
</dbReference>
<dbReference type="PROSITE" id="PS00211">
    <property type="entry name" value="ABC_TRANSPORTER_1"/>
    <property type="match status" value="1"/>
</dbReference>
<keyword evidence="7 9" id="KW-1133">Transmembrane helix</keyword>
<dbReference type="FunFam" id="3.40.50.300:FF:001077">
    <property type="entry name" value="Uncharacterized protein, isoform A"/>
    <property type="match status" value="1"/>
</dbReference>
<reference evidence="11" key="1">
    <citation type="journal article" date="2017" name="Front. Cell. Infect. Microbiol.">
        <title>The Distinct Transcriptional Response of the Midgut of Amblyomma sculptum and Amblyomma aureolatum Ticks to Rickettsia rickettsii Correlates to Their Differences in Susceptibility to Infection.</title>
        <authorList>
            <person name="Martins L.A."/>
            <person name="Galletti M.F.B.M."/>
            <person name="Ribeiro J.M."/>
            <person name="Fujita A."/>
            <person name="Costa F.B."/>
            <person name="Labruna M.B."/>
            <person name="Daffre S."/>
            <person name="Fogaca A.C."/>
        </authorList>
    </citation>
    <scope>NUCLEOTIDE SEQUENCE</scope>
</reference>
<dbReference type="EMBL" id="GFAC01001752">
    <property type="protein sequence ID" value="JAT97436.1"/>
    <property type="molecule type" value="mRNA"/>
</dbReference>
<feature type="transmembrane region" description="Helical" evidence="9">
    <location>
        <begin position="209"/>
        <end position="226"/>
    </location>
</feature>
<dbReference type="CDD" id="cd03213">
    <property type="entry name" value="ABCG_EPDR"/>
    <property type="match status" value="1"/>
</dbReference>
<dbReference type="PANTHER" id="PTHR48041">
    <property type="entry name" value="ABC TRANSPORTER G FAMILY MEMBER 28"/>
    <property type="match status" value="1"/>
</dbReference>
<dbReference type="PANTHER" id="PTHR48041:SF78">
    <property type="entry name" value="ABC TRANSPORTER EXPRESSED IN TRACHEA, ISOFORM A"/>
    <property type="match status" value="1"/>
</dbReference>
<feature type="transmembrane region" description="Helical" evidence="9">
    <location>
        <begin position="238"/>
        <end position="259"/>
    </location>
</feature>
<protein>
    <submittedName>
        <fullName evidence="11">Putative abc transporter</fullName>
    </submittedName>
</protein>
<dbReference type="Pfam" id="PF01061">
    <property type="entry name" value="ABC2_membrane"/>
    <property type="match status" value="1"/>
</dbReference>
<dbReference type="InterPro" id="IPR027417">
    <property type="entry name" value="P-loop_NTPase"/>
</dbReference>
<keyword evidence="6" id="KW-0067">ATP-binding</keyword>
<dbReference type="SMART" id="SM00382">
    <property type="entry name" value="AAA"/>
    <property type="match status" value="1"/>
</dbReference>
<name>A0A1E1XEC3_9ACAR</name>
<sequence>LGECQNTRASCLSGGQRKRLAISQELISNPPVIFLDEPTSGLDSSSALRCVLVLKSLAACGHTVLCSIHNPSAKLFSHFDKLYMISEGMCIYNGPVDKLLPFLAAQNLHCPIHHNPSDFITEIASGEHGELNKQLARSFRPGIVIENGGKGFDHPQLTAYGGRVMTDAEKEAEERLYKINANVCLQFGVLLKRCFVCIIRNKVASQLRILAYLFFSALLTMMYYDVGNRATRVMNNAAMFLVSLAIILFQSIMPTVLIFPTELAVLLREHRNCWYSPSMYYVARIITELPFTVGGPLIMMGLLHWTTSQPPEFHRIAAVVLLAVQTCATSQAIALVVSAASSLQAGSPCRRREARIPMELAVRSRISSSQIAEHTIEDGADSSDGIPLRSPSGVDENVNIRLTPGILKVNMDCSAPLHHGGPGSSVTLEWTRISYAVKQGKDKRTLINNMHGQATPGTLTAIMGPSGAGKTTLLNVLSGHYDRGYEGEVRVNGWVRNTELFNRQSCYIMQDDVLLPELTVRESLDMSIRLRMPSLPAAKRTRLVNETLSQWGLGECQNTRAGSLSGGQRKRLSIAQEIVSKPPVIFLDEPTSGLDSITALRCVSVMKSFASQGHTVICSVHNPSAKLFSYFDVLYMISGGRCIYNGSVQALVPFLDTQGLHCPMHHNPADYITEVACGEHG</sequence>
<dbReference type="SUPFAM" id="SSF52540">
    <property type="entry name" value="P-loop containing nucleoside triphosphate hydrolases"/>
    <property type="match status" value="2"/>
</dbReference>
<comment type="subcellular location">
    <subcellularLocation>
        <location evidence="1">Membrane</location>
        <topology evidence="1">Multi-pass membrane protein</topology>
    </subcellularLocation>
</comment>
<keyword evidence="5" id="KW-0547">Nucleotide-binding</keyword>
<keyword evidence="3" id="KW-0813">Transport</keyword>